<evidence type="ECO:0000313" key="2">
    <source>
        <dbReference type="Proteomes" id="UP000244809"/>
    </source>
</evidence>
<evidence type="ECO:0000313" key="1">
    <source>
        <dbReference type="EMBL" id="AWG32595.1"/>
    </source>
</evidence>
<organism evidence="1 2">
    <name type="scientific">Burkholderia cenocepacia</name>
    <dbReference type="NCBI Taxonomy" id="95486"/>
    <lineage>
        <taxon>Bacteria</taxon>
        <taxon>Pseudomonadati</taxon>
        <taxon>Pseudomonadota</taxon>
        <taxon>Betaproteobacteria</taxon>
        <taxon>Burkholderiales</taxon>
        <taxon>Burkholderiaceae</taxon>
        <taxon>Burkholderia</taxon>
        <taxon>Burkholderia cepacia complex</taxon>
    </lineage>
</organism>
<name>A0AAD0J4R5_9BURK</name>
<dbReference type="EMBL" id="CP021069">
    <property type="protein sequence ID" value="AWG32595.1"/>
    <property type="molecule type" value="Genomic_DNA"/>
</dbReference>
<dbReference type="AlphaFoldDB" id="A0AAD0J4R5"/>
<accession>A0AAD0J4R5</accession>
<protein>
    <submittedName>
        <fullName evidence="1">Uncharacterized protein</fullName>
    </submittedName>
</protein>
<reference evidence="1 2" key="1">
    <citation type="submission" date="2017-04" db="EMBL/GenBank/DDBJ databases">
        <title>Complete genome sequence of Burkholderia cenocepacia PC184 Midwest clone.</title>
        <authorList>
            <person name="Mulks M.H."/>
            <person name="Cooper V.S."/>
        </authorList>
    </citation>
    <scope>NUCLEOTIDE SEQUENCE [LARGE SCALE GENOMIC DNA]</scope>
    <source>
        <strain evidence="1 2">PC184 Mulks</strain>
    </source>
</reference>
<dbReference type="Proteomes" id="UP000244809">
    <property type="component" value="Chromosome 3"/>
</dbReference>
<proteinExistence type="predicted"/>
<gene>
    <name evidence="1" type="ORF">B9Z07_28255</name>
</gene>
<sequence length="63" mass="6857">MSSEAGSDLFRDLAHTRALHRVIIDLAAELGATLGRIESALAPDTTHPLADRAMSNIENQHDY</sequence>